<dbReference type="AlphaFoldDB" id="A0A8H7CMH4"/>
<protein>
    <submittedName>
        <fullName evidence="2">Uncharacterized protein</fullName>
    </submittedName>
</protein>
<organism evidence="2 3">
    <name type="scientific">Mycena sanguinolenta</name>
    <dbReference type="NCBI Taxonomy" id="230812"/>
    <lineage>
        <taxon>Eukaryota</taxon>
        <taxon>Fungi</taxon>
        <taxon>Dikarya</taxon>
        <taxon>Basidiomycota</taxon>
        <taxon>Agaricomycotina</taxon>
        <taxon>Agaricomycetes</taxon>
        <taxon>Agaricomycetidae</taxon>
        <taxon>Agaricales</taxon>
        <taxon>Marasmiineae</taxon>
        <taxon>Mycenaceae</taxon>
        <taxon>Mycena</taxon>
    </lineage>
</organism>
<proteinExistence type="predicted"/>
<dbReference type="EMBL" id="JACAZH010000029">
    <property type="protein sequence ID" value="KAF7340723.1"/>
    <property type="molecule type" value="Genomic_DNA"/>
</dbReference>
<accession>A0A8H7CMH4</accession>
<sequence length="129" mass="13675">MVEYAVLLSTANKVFSSLPNSDLFNSTSPQAIDSPITRGRTRTVKSSPLARFPPVTLESIAAAAAPFPRLTQKLLSEMTTSTEILPPPIKGTAIGLGHPSASKQRCAPLEPDPASAPKRAHINSSTVQR</sequence>
<comment type="caution">
    <text evidence="2">The sequence shown here is derived from an EMBL/GenBank/DDBJ whole genome shotgun (WGS) entry which is preliminary data.</text>
</comment>
<reference evidence="2" key="1">
    <citation type="submission" date="2020-05" db="EMBL/GenBank/DDBJ databases">
        <title>Mycena genomes resolve the evolution of fungal bioluminescence.</title>
        <authorList>
            <person name="Tsai I.J."/>
        </authorList>
    </citation>
    <scope>NUCLEOTIDE SEQUENCE</scope>
    <source>
        <strain evidence="2">160909Yilan</strain>
    </source>
</reference>
<name>A0A8H7CMH4_9AGAR</name>
<dbReference type="Proteomes" id="UP000623467">
    <property type="component" value="Unassembled WGS sequence"/>
</dbReference>
<evidence type="ECO:0000313" key="3">
    <source>
        <dbReference type="Proteomes" id="UP000623467"/>
    </source>
</evidence>
<keyword evidence="3" id="KW-1185">Reference proteome</keyword>
<dbReference type="OrthoDB" id="3051383at2759"/>
<gene>
    <name evidence="2" type="ORF">MSAN_02100600</name>
</gene>
<evidence type="ECO:0000256" key="1">
    <source>
        <dbReference type="SAM" id="MobiDB-lite"/>
    </source>
</evidence>
<evidence type="ECO:0000313" key="2">
    <source>
        <dbReference type="EMBL" id="KAF7340723.1"/>
    </source>
</evidence>
<feature type="region of interest" description="Disordered" evidence="1">
    <location>
        <begin position="86"/>
        <end position="129"/>
    </location>
</feature>
<feature type="region of interest" description="Disordered" evidence="1">
    <location>
        <begin position="26"/>
        <end position="47"/>
    </location>
</feature>